<gene>
    <name evidence="2" type="ORF">JL811_16930</name>
</gene>
<name>A0A8K0VBZ6_9RHOB</name>
<comment type="caution">
    <text evidence="2">The sequence shown here is derived from an EMBL/GenBank/DDBJ whole genome shotgun (WGS) entry which is preliminary data.</text>
</comment>
<reference evidence="2" key="1">
    <citation type="submission" date="2021-01" db="EMBL/GenBank/DDBJ databases">
        <title>Tabrizicola alba sp. nov. a motile alkaliphilic bacterium isolated from a soda lake.</title>
        <authorList>
            <person name="Szuroczki S."/>
            <person name="Abbaszade G."/>
            <person name="Schumann P."/>
            <person name="Toth E."/>
        </authorList>
    </citation>
    <scope>NUCLEOTIDE SEQUENCE</scope>
    <source>
        <strain evidence="2">DMG-N-6</strain>
    </source>
</reference>
<evidence type="ECO:0000313" key="2">
    <source>
        <dbReference type="EMBL" id="MBL4918911.1"/>
    </source>
</evidence>
<organism evidence="2 3">
    <name type="scientific">Szabonella alba</name>
    <dbReference type="NCBI Taxonomy" id="2804194"/>
    <lineage>
        <taxon>Bacteria</taxon>
        <taxon>Pseudomonadati</taxon>
        <taxon>Pseudomonadota</taxon>
        <taxon>Alphaproteobacteria</taxon>
        <taxon>Rhodobacterales</taxon>
        <taxon>Paracoccaceae</taxon>
        <taxon>Szabonella</taxon>
    </lineage>
</organism>
<evidence type="ECO:0000313" key="3">
    <source>
        <dbReference type="Proteomes" id="UP000648908"/>
    </source>
</evidence>
<protein>
    <submittedName>
        <fullName evidence="2">Uncharacterized protein</fullName>
    </submittedName>
</protein>
<proteinExistence type="predicted"/>
<accession>A0A8K0VBZ6</accession>
<dbReference type="RefSeq" id="WP_202689890.1">
    <property type="nucleotide sequence ID" value="NZ_JAESVN010000010.1"/>
</dbReference>
<feature type="compositionally biased region" description="Polar residues" evidence="1">
    <location>
        <begin position="53"/>
        <end position="67"/>
    </location>
</feature>
<dbReference type="EMBL" id="JAESVN010000010">
    <property type="protein sequence ID" value="MBL4918911.1"/>
    <property type="molecule type" value="Genomic_DNA"/>
</dbReference>
<keyword evidence="3" id="KW-1185">Reference proteome</keyword>
<feature type="compositionally biased region" description="Basic and acidic residues" evidence="1">
    <location>
        <begin position="34"/>
        <end position="49"/>
    </location>
</feature>
<dbReference type="AlphaFoldDB" id="A0A8K0VBZ6"/>
<feature type="region of interest" description="Disordered" evidence="1">
    <location>
        <begin position="25"/>
        <end position="67"/>
    </location>
</feature>
<dbReference type="Proteomes" id="UP000648908">
    <property type="component" value="Unassembled WGS sequence"/>
</dbReference>
<sequence>MTHCPKVPALPGNEILRQVELHVIDQRQQQIDPAGRHRTDPNRRNDGNRKQPGGSSDRSPPETSTGD</sequence>
<evidence type="ECO:0000256" key="1">
    <source>
        <dbReference type="SAM" id="MobiDB-lite"/>
    </source>
</evidence>